<protein>
    <submittedName>
        <fullName evidence="1">Uncharacterized protein</fullName>
    </submittedName>
</protein>
<reference evidence="1" key="1">
    <citation type="submission" date="2014-11" db="EMBL/GenBank/DDBJ databases">
        <authorList>
            <person name="Amaro Gonzalez C."/>
        </authorList>
    </citation>
    <scope>NUCLEOTIDE SEQUENCE</scope>
</reference>
<name>A0A0E9V9T7_ANGAN</name>
<organism evidence="1">
    <name type="scientific">Anguilla anguilla</name>
    <name type="common">European freshwater eel</name>
    <name type="synonym">Muraena anguilla</name>
    <dbReference type="NCBI Taxonomy" id="7936"/>
    <lineage>
        <taxon>Eukaryota</taxon>
        <taxon>Metazoa</taxon>
        <taxon>Chordata</taxon>
        <taxon>Craniata</taxon>
        <taxon>Vertebrata</taxon>
        <taxon>Euteleostomi</taxon>
        <taxon>Actinopterygii</taxon>
        <taxon>Neopterygii</taxon>
        <taxon>Teleostei</taxon>
        <taxon>Anguilliformes</taxon>
        <taxon>Anguillidae</taxon>
        <taxon>Anguilla</taxon>
    </lineage>
</organism>
<proteinExistence type="predicted"/>
<dbReference type="EMBL" id="GBXM01034589">
    <property type="protein sequence ID" value="JAH73988.1"/>
    <property type="molecule type" value="Transcribed_RNA"/>
</dbReference>
<dbReference type="AlphaFoldDB" id="A0A0E9V9T7"/>
<evidence type="ECO:0000313" key="1">
    <source>
        <dbReference type="EMBL" id="JAH73988.1"/>
    </source>
</evidence>
<reference evidence="1" key="2">
    <citation type="journal article" date="2015" name="Fish Shellfish Immunol.">
        <title>Early steps in the European eel (Anguilla anguilla)-Vibrio vulnificus interaction in the gills: Role of the RtxA13 toxin.</title>
        <authorList>
            <person name="Callol A."/>
            <person name="Pajuelo D."/>
            <person name="Ebbesson L."/>
            <person name="Teles M."/>
            <person name="MacKenzie S."/>
            <person name="Amaro C."/>
        </authorList>
    </citation>
    <scope>NUCLEOTIDE SEQUENCE</scope>
</reference>
<sequence>MLSSWLYLLDAQCSAAVTEKHYEGTTDKWMCERH</sequence>
<accession>A0A0E9V9T7</accession>